<keyword evidence="1" id="KW-1133">Transmembrane helix</keyword>
<evidence type="ECO:0000313" key="3">
    <source>
        <dbReference type="EMBL" id="ESS71841.1"/>
    </source>
</evidence>
<keyword evidence="1" id="KW-0472">Membrane</keyword>
<dbReference type="Proteomes" id="UP000017842">
    <property type="component" value="Unassembled WGS sequence"/>
</dbReference>
<proteinExistence type="predicted"/>
<gene>
    <name evidence="3" type="ORF">MGMO_86c00010</name>
</gene>
<organism evidence="3 4">
    <name type="scientific">Methyloglobulus morosus KoM1</name>
    <dbReference type="NCBI Taxonomy" id="1116472"/>
    <lineage>
        <taxon>Bacteria</taxon>
        <taxon>Pseudomonadati</taxon>
        <taxon>Pseudomonadota</taxon>
        <taxon>Gammaproteobacteria</taxon>
        <taxon>Methylococcales</taxon>
        <taxon>Methylococcaceae</taxon>
        <taxon>Methyloglobulus</taxon>
    </lineage>
</organism>
<dbReference type="OrthoDB" id="6193541at2"/>
<reference evidence="3 4" key="1">
    <citation type="journal article" date="2013" name="Genome Announc.">
        <title>Draft Genome Sequence of the Methanotrophic Gammaproteobacterium Methyloglobulus morosus DSM 22980 Strain KoM1.</title>
        <authorList>
            <person name="Poehlein A."/>
            <person name="Deutzmann J.S."/>
            <person name="Daniel R."/>
            <person name="Simeonova D.D."/>
        </authorList>
    </citation>
    <scope>NUCLEOTIDE SEQUENCE [LARGE SCALE GENOMIC DNA]</scope>
    <source>
        <strain evidence="3 4">KoM1</strain>
    </source>
</reference>
<evidence type="ECO:0000256" key="1">
    <source>
        <dbReference type="SAM" id="Phobius"/>
    </source>
</evidence>
<dbReference type="RefSeq" id="WP_023495078.1">
    <property type="nucleotide sequence ID" value="NZ_AYLO01000083.1"/>
</dbReference>
<dbReference type="PATRIC" id="fig|1116472.3.peg.2359"/>
<dbReference type="AlphaFoldDB" id="V5DWY9"/>
<sequence>MNRKISVAISDVSNKNWPFEGLKELIDFLKAEAKYWEEKRAAISPQNNTSNVHKHLDAHGILSNAVSTIEGWENILDSWDENQLNQQLNNLFQSISLQSSWLWSGHPFSNQFIKCYEIFGENAATAFLDLILRKQASNITNGESFLGSVLAYEFLNQDSNLTKRHISEQASLEHLRSTLDETTTQLIGKVESFTDNFSNWDTEIKNGWQDWLINTAKDFKTSQDTNKEGFNKYMKDCETRVSDLENTYQEKLRLEKPATYWKKAAKKYGFQGGLWFLALVSFVLLGILYFRDLYVSWLGGHEIAMNVNTIQGVVIFGSILAIYAFLVRTLSRLIFSSFHLMRDAEERELLTYLYLSLSKDREIGEASRDIVLQALFSRSETGLLASESGPTMPGIGELFKHSQK</sequence>
<protein>
    <recommendedName>
        <fullName evidence="2">DUF6161 domain-containing protein</fullName>
    </recommendedName>
</protein>
<feature type="transmembrane region" description="Helical" evidence="1">
    <location>
        <begin position="272"/>
        <end position="290"/>
    </location>
</feature>
<evidence type="ECO:0000259" key="2">
    <source>
        <dbReference type="Pfam" id="PF19658"/>
    </source>
</evidence>
<keyword evidence="1" id="KW-0812">Transmembrane</keyword>
<dbReference type="eggNOG" id="ENOG5030FBH">
    <property type="taxonomic scope" value="Bacteria"/>
</dbReference>
<dbReference type="Pfam" id="PF19658">
    <property type="entry name" value="DUF6161"/>
    <property type="match status" value="1"/>
</dbReference>
<feature type="domain" description="DUF6161" evidence="2">
    <location>
        <begin position="178"/>
        <end position="388"/>
    </location>
</feature>
<comment type="caution">
    <text evidence="3">The sequence shown here is derived from an EMBL/GenBank/DDBJ whole genome shotgun (WGS) entry which is preliminary data.</text>
</comment>
<dbReference type="EMBL" id="AYLO01000083">
    <property type="protein sequence ID" value="ESS71841.1"/>
    <property type="molecule type" value="Genomic_DNA"/>
</dbReference>
<evidence type="ECO:0000313" key="4">
    <source>
        <dbReference type="Proteomes" id="UP000017842"/>
    </source>
</evidence>
<feature type="transmembrane region" description="Helical" evidence="1">
    <location>
        <begin position="310"/>
        <end position="331"/>
    </location>
</feature>
<name>V5DWY9_9GAMM</name>
<dbReference type="InterPro" id="IPR046159">
    <property type="entry name" value="DUF6161"/>
</dbReference>
<keyword evidence="4" id="KW-1185">Reference proteome</keyword>
<accession>V5DWY9</accession>